<dbReference type="STRING" id="405444.ABB26_06465"/>
<dbReference type="Pfam" id="PF02265">
    <property type="entry name" value="S1-P1_nuclease"/>
    <property type="match status" value="1"/>
</dbReference>
<dbReference type="RefSeq" id="WP_057632863.1">
    <property type="nucleotide sequence ID" value="NZ_LDJI01000012.1"/>
</dbReference>
<dbReference type="CDD" id="cd11010">
    <property type="entry name" value="S1-P1_nuclease"/>
    <property type="match status" value="1"/>
</dbReference>
<name>A0A0R0CER5_9GAMM</name>
<keyword evidence="4" id="KW-0378">Hydrolase</keyword>
<dbReference type="Gene3D" id="1.10.575.10">
    <property type="entry name" value="P1 Nuclease"/>
    <property type="match status" value="1"/>
</dbReference>
<keyword evidence="6" id="KW-0325">Glycoprotein</keyword>
<dbReference type="OrthoDB" id="267579at2"/>
<protein>
    <submittedName>
        <fullName evidence="7">Endonuclease</fullName>
    </submittedName>
</protein>
<evidence type="ECO:0000256" key="6">
    <source>
        <dbReference type="ARBA" id="ARBA00023180"/>
    </source>
</evidence>
<comment type="caution">
    <text evidence="7">The sequence shown here is derived from an EMBL/GenBank/DDBJ whole genome shotgun (WGS) entry which is preliminary data.</text>
</comment>
<dbReference type="PANTHER" id="PTHR33146:SF26">
    <property type="entry name" value="ENDONUCLEASE 4"/>
    <property type="match status" value="1"/>
</dbReference>
<dbReference type="AlphaFoldDB" id="A0A0R0CER5"/>
<dbReference type="GO" id="GO:0046872">
    <property type="term" value="F:metal ion binding"/>
    <property type="evidence" value="ECO:0007669"/>
    <property type="project" value="UniProtKB-KW"/>
</dbReference>
<evidence type="ECO:0000313" key="8">
    <source>
        <dbReference type="Proteomes" id="UP000050864"/>
    </source>
</evidence>
<keyword evidence="1" id="KW-0540">Nuclease</keyword>
<dbReference type="EMBL" id="LDJI01000012">
    <property type="protein sequence ID" value="KRG64670.1"/>
    <property type="molecule type" value="Genomic_DNA"/>
</dbReference>
<evidence type="ECO:0000256" key="3">
    <source>
        <dbReference type="ARBA" id="ARBA00022759"/>
    </source>
</evidence>
<dbReference type="GO" id="GO:0016788">
    <property type="term" value="F:hydrolase activity, acting on ester bonds"/>
    <property type="evidence" value="ECO:0007669"/>
    <property type="project" value="InterPro"/>
</dbReference>
<proteinExistence type="predicted"/>
<keyword evidence="3 7" id="KW-0255">Endonuclease</keyword>
<dbReference type="PANTHER" id="PTHR33146">
    <property type="entry name" value="ENDONUCLEASE 4"/>
    <property type="match status" value="1"/>
</dbReference>
<dbReference type="GO" id="GO:0003676">
    <property type="term" value="F:nucleic acid binding"/>
    <property type="evidence" value="ECO:0007669"/>
    <property type="project" value="InterPro"/>
</dbReference>
<evidence type="ECO:0000313" key="7">
    <source>
        <dbReference type="EMBL" id="KRG64670.1"/>
    </source>
</evidence>
<keyword evidence="8" id="KW-1185">Reference proteome</keyword>
<evidence type="ECO:0000256" key="4">
    <source>
        <dbReference type="ARBA" id="ARBA00022801"/>
    </source>
</evidence>
<evidence type="ECO:0000256" key="2">
    <source>
        <dbReference type="ARBA" id="ARBA00022723"/>
    </source>
</evidence>
<dbReference type="GO" id="GO:0006308">
    <property type="term" value="P:DNA catabolic process"/>
    <property type="evidence" value="ECO:0007669"/>
    <property type="project" value="InterPro"/>
</dbReference>
<evidence type="ECO:0000256" key="5">
    <source>
        <dbReference type="ARBA" id="ARBA00023157"/>
    </source>
</evidence>
<dbReference type="GO" id="GO:0004519">
    <property type="term" value="F:endonuclease activity"/>
    <property type="evidence" value="ECO:0007669"/>
    <property type="project" value="UniProtKB-KW"/>
</dbReference>
<organism evidence="7 8">
    <name type="scientific">Stenotrophomonas humi</name>
    <dbReference type="NCBI Taxonomy" id="405444"/>
    <lineage>
        <taxon>Bacteria</taxon>
        <taxon>Pseudomonadati</taxon>
        <taxon>Pseudomonadota</taxon>
        <taxon>Gammaproteobacteria</taxon>
        <taxon>Lysobacterales</taxon>
        <taxon>Lysobacteraceae</taxon>
        <taxon>Stenotrophomonas</taxon>
    </lineage>
</organism>
<dbReference type="Proteomes" id="UP000050864">
    <property type="component" value="Unassembled WGS sequence"/>
</dbReference>
<reference evidence="7 8" key="1">
    <citation type="submission" date="2015-05" db="EMBL/GenBank/DDBJ databases">
        <title>Genome sequencing and analysis of members of genus Stenotrophomonas.</title>
        <authorList>
            <person name="Patil P.P."/>
            <person name="Midha S."/>
            <person name="Patil P.B."/>
        </authorList>
    </citation>
    <scope>NUCLEOTIDE SEQUENCE [LARGE SCALE GENOMIC DNA]</scope>
    <source>
        <strain evidence="7 8">DSM 18929</strain>
    </source>
</reference>
<dbReference type="InterPro" id="IPR008947">
    <property type="entry name" value="PLipase_C/P1_nuclease_dom_sf"/>
</dbReference>
<dbReference type="PATRIC" id="fig|405444.3.peg.295"/>
<gene>
    <name evidence="7" type="ORF">ABB26_06465</name>
</gene>
<keyword evidence="2" id="KW-0479">Metal-binding</keyword>
<sequence length="274" mass="30219">MKPFSLRAFPLLLAAVVTTALIPGHAWAWGAQGHRLVARVAEPLLDPQAKAEIQRLLATEPGATLDSIAPWADQLRAQDPSLGKRSAGWHYINMGEEGCTYVPPKQCPDGNCVVEALKAQSALLADRSNADAARLQALKFVVHLMGDIHQPMHAGYGHDRGGNTYQLQFDGRGTNLHSLWDSGMFYAQRRDDEQFLQQLLALPAPDGVGRPELQRDAPRWAVQSCHIAMRPGVYPTTRKLDEHYADTWRPVAEAQVRLAGERLAALLNTLLDRS</sequence>
<evidence type="ECO:0000256" key="1">
    <source>
        <dbReference type="ARBA" id="ARBA00022722"/>
    </source>
</evidence>
<dbReference type="SUPFAM" id="SSF48537">
    <property type="entry name" value="Phospholipase C/P1 nuclease"/>
    <property type="match status" value="1"/>
</dbReference>
<accession>A0A0R0CER5</accession>
<keyword evidence="5" id="KW-1015">Disulfide bond</keyword>
<dbReference type="InterPro" id="IPR003154">
    <property type="entry name" value="S1/P1nuclease"/>
</dbReference>